<dbReference type="EMBL" id="JACCBU010000001">
    <property type="protein sequence ID" value="NYE70228.1"/>
    <property type="molecule type" value="Genomic_DNA"/>
</dbReference>
<comment type="caution">
    <text evidence="2">The sequence shown here is derived from an EMBL/GenBank/DDBJ whole genome shotgun (WGS) entry which is preliminary data.</text>
</comment>
<proteinExistence type="predicted"/>
<organism evidence="2 3">
    <name type="scientific">Microlunatus parietis</name>
    <dbReference type="NCBI Taxonomy" id="682979"/>
    <lineage>
        <taxon>Bacteria</taxon>
        <taxon>Bacillati</taxon>
        <taxon>Actinomycetota</taxon>
        <taxon>Actinomycetes</taxon>
        <taxon>Propionibacteriales</taxon>
        <taxon>Propionibacteriaceae</taxon>
        <taxon>Microlunatus</taxon>
    </lineage>
</organism>
<keyword evidence="3" id="KW-1185">Reference proteome</keyword>
<dbReference type="AlphaFoldDB" id="A0A7Y9LAX5"/>
<dbReference type="Proteomes" id="UP000569914">
    <property type="component" value="Unassembled WGS sequence"/>
</dbReference>
<reference evidence="2 3" key="1">
    <citation type="submission" date="2020-07" db="EMBL/GenBank/DDBJ databases">
        <title>Sequencing the genomes of 1000 actinobacteria strains.</title>
        <authorList>
            <person name="Klenk H.-P."/>
        </authorList>
    </citation>
    <scope>NUCLEOTIDE SEQUENCE [LARGE SCALE GENOMIC DNA]</scope>
    <source>
        <strain evidence="2 3">DSM 22083</strain>
    </source>
</reference>
<evidence type="ECO:0000313" key="2">
    <source>
        <dbReference type="EMBL" id="NYE70228.1"/>
    </source>
</evidence>
<protein>
    <recommendedName>
        <fullName evidence="4">Secreted protein</fullName>
    </recommendedName>
</protein>
<dbReference type="RefSeq" id="WP_179749530.1">
    <property type="nucleotide sequence ID" value="NZ_JACCBU010000001.1"/>
</dbReference>
<evidence type="ECO:0008006" key="4">
    <source>
        <dbReference type="Google" id="ProtNLM"/>
    </source>
</evidence>
<evidence type="ECO:0000256" key="1">
    <source>
        <dbReference type="SAM" id="MobiDB-lite"/>
    </source>
</evidence>
<sequence>MTIHADHGAHGDHAAHAGHGPGGLTVSERGYTVRPDSVILAAGRQPITFRIIGPDGAPVTAFEPTHDKELHLIATRRDQTGFQHVHPTLDESGTWTVELDLTPGVWRYFADFKPAGHDQLTLGVDVSVAGEFDPQPLPPVQPTFRIDDYTVTLTGELQAGQPAELTLTVQRDGQPVTDLEPYLAAYGHLVALRAGDLAYLHVHPEGHPGDGSTPAGPDVVFVATAPSPGTYRLYLDFQHGGVVRTASFTVEAGRPHHHH</sequence>
<feature type="region of interest" description="Disordered" evidence="1">
    <location>
        <begin position="1"/>
        <end position="28"/>
    </location>
</feature>
<gene>
    <name evidence="2" type="ORF">BKA15_001557</name>
</gene>
<name>A0A7Y9LAX5_9ACTN</name>
<feature type="compositionally biased region" description="Basic and acidic residues" evidence="1">
    <location>
        <begin position="1"/>
        <end position="15"/>
    </location>
</feature>
<accession>A0A7Y9LAX5</accession>
<evidence type="ECO:0000313" key="3">
    <source>
        <dbReference type="Proteomes" id="UP000569914"/>
    </source>
</evidence>